<evidence type="ECO:0000313" key="2">
    <source>
        <dbReference type="Proteomes" id="UP000283474"/>
    </source>
</evidence>
<dbReference type="Proteomes" id="UP000283474">
    <property type="component" value="Chromosome"/>
</dbReference>
<name>A0A410G8C8_9BURK</name>
<dbReference type="OrthoDB" id="8689618at2"/>
<evidence type="ECO:0000313" key="1">
    <source>
        <dbReference type="EMBL" id="QAA92564.1"/>
    </source>
</evidence>
<dbReference type="KEGG" id="pus:CKA81_00935"/>
<dbReference type="InterPro" id="IPR036318">
    <property type="entry name" value="FAD-bd_PCMH-like_sf"/>
</dbReference>
<proteinExistence type="predicted"/>
<accession>A0A410G8C8</accession>
<evidence type="ECO:0008006" key="3">
    <source>
        <dbReference type="Google" id="ProtNLM"/>
    </source>
</evidence>
<dbReference type="RefSeq" id="WP_128353616.1">
    <property type="nucleotide sequence ID" value="NZ_CP022987.1"/>
</dbReference>
<dbReference type="EMBL" id="CP022987">
    <property type="protein sequence ID" value="QAA92564.1"/>
    <property type="molecule type" value="Genomic_DNA"/>
</dbReference>
<sequence>MQSNSRRAFLTGRRSSQTPWEAFCQRLRNVATGTFYQFEMPGGGDSARLMPKQASDVHHARALCAEYGVVFALDGMSHPARMDDQLVLWVEPGKDLGRCQRLEEGSTRWFVQPGCLLGDLVDAGLTQFQDLPCHISVAAWLADRTLCDWETGATADSGLVYASVLLADGTVAGLGPFGEANAKPLEGARLQRMVPALFQLAAGDHAAQCAASSSWPGRYRLDALKPASGQTPNLAHLLLGHGGDLGWVDWLVIDEQEVQPQSEPPYSQRFTASRATGLGLELPASELDTQVKALFDAEGLFPHPGQDL</sequence>
<dbReference type="GO" id="GO:0050660">
    <property type="term" value="F:flavin adenine dinucleotide binding"/>
    <property type="evidence" value="ECO:0007669"/>
    <property type="project" value="InterPro"/>
</dbReference>
<dbReference type="AlphaFoldDB" id="A0A410G8C8"/>
<organism evidence="1 2">
    <name type="scientific">Pollutimonas thiosulfatoxidans</name>
    <dbReference type="NCBI Taxonomy" id="2028345"/>
    <lineage>
        <taxon>Bacteria</taxon>
        <taxon>Pseudomonadati</taxon>
        <taxon>Pseudomonadota</taxon>
        <taxon>Betaproteobacteria</taxon>
        <taxon>Burkholderiales</taxon>
        <taxon>Alcaligenaceae</taxon>
        <taxon>Pollutimonas</taxon>
    </lineage>
</organism>
<reference evidence="1 2" key="1">
    <citation type="submission" date="2017-08" db="EMBL/GenBank/DDBJ databases">
        <authorList>
            <person name="Park S.-J."/>
            <person name="Kim H."/>
        </authorList>
    </citation>
    <scope>NUCLEOTIDE SEQUENCE [LARGE SCALE GENOMIC DNA]</scope>
    <source>
        <strain evidence="2">ye3</strain>
    </source>
</reference>
<dbReference type="SUPFAM" id="SSF56176">
    <property type="entry name" value="FAD-binding/transporter-associated domain-like"/>
    <property type="match status" value="1"/>
</dbReference>
<gene>
    <name evidence="1" type="ORF">CKA81_00935</name>
</gene>
<keyword evidence="2" id="KW-1185">Reference proteome</keyword>
<protein>
    <recommendedName>
        <fullName evidence="3">FAD-binding protein</fullName>
    </recommendedName>
</protein>